<gene>
    <name evidence="14" type="ORF">AUEXF2481DRAFT_86417</name>
</gene>
<evidence type="ECO:0000256" key="4">
    <source>
        <dbReference type="ARBA" id="ARBA00022723"/>
    </source>
</evidence>
<dbReference type="PROSITE" id="PS00934">
    <property type="entry name" value="GLYOXALASE_I_1"/>
    <property type="match status" value="2"/>
</dbReference>
<dbReference type="FunCoup" id="A0A074YW99">
    <property type="interactions" value="219"/>
</dbReference>
<dbReference type="InterPro" id="IPR004360">
    <property type="entry name" value="Glyas_Fos-R_dOase_dom"/>
</dbReference>
<protein>
    <recommendedName>
        <fullName evidence="3">lactoylglutathione lyase</fullName>
        <ecNumber evidence="3">4.4.1.5</ecNumber>
    </recommendedName>
    <alternativeName>
        <fullName evidence="8">Aldoketomutase</fullName>
    </alternativeName>
    <alternativeName>
        <fullName evidence="7">Ketone-aldehyde mutase</fullName>
    </alternativeName>
    <alternativeName>
        <fullName evidence="9">Methylglyoxalase</fullName>
    </alternativeName>
    <alternativeName>
        <fullName evidence="10">S-D-lactoylglutathione methylglyoxal lyase</fullName>
    </alternativeName>
</protein>
<evidence type="ECO:0000256" key="12">
    <source>
        <dbReference type="PIRSR" id="PIRSR604361-3"/>
    </source>
</evidence>
<evidence type="ECO:0000256" key="9">
    <source>
        <dbReference type="ARBA" id="ARBA00032460"/>
    </source>
</evidence>
<feature type="domain" description="VOC" evidence="13">
    <location>
        <begin position="227"/>
        <end position="371"/>
    </location>
</feature>
<dbReference type="UniPathway" id="UPA00619">
    <property type="reaction ID" value="UER00675"/>
</dbReference>
<dbReference type="InterPro" id="IPR004361">
    <property type="entry name" value="Glyoxalase_1"/>
</dbReference>
<dbReference type="Proteomes" id="UP000030641">
    <property type="component" value="Unassembled WGS sequence"/>
</dbReference>
<reference evidence="14 15" key="1">
    <citation type="journal article" date="2014" name="BMC Genomics">
        <title>Genome sequencing of four Aureobasidium pullulans varieties: biotechnological potential, stress tolerance, and description of new species.</title>
        <authorList>
            <person name="Gostin Ar C."/>
            <person name="Ohm R.A."/>
            <person name="Kogej T."/>
            <person name="Sonjak S."/>
            <person name="Turk M."/>
            <person name="Zajc J."/>
            <person name="Zalar P."/>
            <person name="Grube M."/>
            <person name="Sun H."/>
            <person name="Han J."/>
            <person name="Sharma A."/>
            <person name="Chiniquy J."/>
            <person name="Ngan C.Y."/>
            <person name="Lipzen A."/>
            <person name="Barry K."/>
            <person name="Grigoriev I.V."/>
            <person name="Gunde-Cimerman N."/>
        </authorList>
    </citation>
    <scope>NUCLEOTIDE SEQUENCE [LARGE SCALE GENOMIC DNA]</scope>
    <source>
        <strain evidence="14 15">EXF-2481</strain>
    </source>
</reference>
<dbReference type="GeneID" id="25371925"/>
<keyword evidence="4 12" id="KW-0479">Metal-binding</keyword>
<dbReference type="PANTHER" id="PTHR10374">
    <property type="entry name" value="LACTOYLGLUTATHIONE LYASE GLYOXALASE I"/>
    <property type="match status" value="1"/>
</dbReference>
<comment type="pathway">
    <text evidence="1">Secondary metabolite metabolism; methylglyoxal degradation; (R)-lactate from methylglyoxal: step 1/2.</text>
</comment>
<evidence type="ECO:0000259" key="13">
    <source>
        <dbReference type="PROSITE" id="PS51819"/>
    </source>
</evidence>
<evidence type="ECO:0000256" key="8">
    <source>
        <dbReference type="ARBA" id="ARBA00030892"/>
    </source>
</evidence>
<organism evidence="14 15">
    <name type="scientific">Aureobasidium subglaciale (strain EXF-2481)</name>
    <name type="common">Aureobasidium pullulans var. subglaciale</name>
    <dbReference type="NCBI Taxonomy" id="1043005"/>
    <lineage>
        <taxon>Eukaryota</taxon>
        <taxon>Fungi</taxon>
        <taxon>Dikarya</taxon>
        <taxon>Ascomycota</taxon>
        <taxon>Pezizomycotina</taxon>
        <taxon>Dothideomycetes</taxon>
        <taxon>Dothideomycetidae</taxon>
        <taxon>Dothideales</taxon>
        <taxon>Saccotheciaceae</taxon>
        <taxon>Aureobasidium</taxon>
    </lineage>
</organism>
<evidence type="ECO:0000256" key="2">
    <source>
        <dbReference type="ARBA" id="ARBA00010363"/>
    </source>
</evidence>
<dbReference type="EMBL" id="KL584752">
    <property type="protein sequence ID" value="KEQ98452.1"/>
    <property type="molecule type" value="Genomic_DNA"/>
</dbReference>
<dbReference type="OMA" id="MGDAWGH"/>
<dbReference type="HOGENOM" id="CLU_046006_0_1_1"/>
<dbReference type="InParanoid" id="A0A074YW99"/>
<evidence type="ECO:0000256" key="3">
    <source>
        <dbReference type="ARBA" id="ARBA00012081"/>
    </source>
</evidence>
<evidence type="ECO:0000256" key="5">
    <source>
        <dbReference type="ARBA" id="ARBA00022833"/>
    </source>
</evidence>
<dbReference type="SUPFAM" id="SSF54593">
    <property type="entry name" value="Glyoxalase/Bleomycin resistance protein/Dihydroxybiphenyl dioxygenase"/>
    <property type="match status" value="2"/>
</dbReference>
<evidence type="ECO:0000313" key="15">
    <source>
        <dbReference type="Proteomes" id="UP000030641"/>
    </source>
</evidence>
<dbReference type="STRING" id="1043005.A0A074YW99"/>
<dbReference type="Gene3D" id="3.10.180.10">
    <property type="entry name" value="2,3-Dihydroxybiphenyl 1,2-Dioxygenase, domain 1"/>
    <property type="match status" value="2"/>
</dbReference>
<feature type="active site" description="Proton donor/acceptor" evidence="11">
    <location>
        <position position="367"/>
    </location>
</feature>
<comment type="cofactor">
    <cofactor evidence="12">
        <name>Zn(2+)</name>
        <dbReference type="ChEBI" id="CHEBI:29105"/>
    </cofactor>
    <text evidence="12">Binds 1 zinc ion per subunit. In the homodimer, two zinc ions are bound between subunits.</text>
</comment>
<dbReference type="PROSITE" id="PS51819">
    <property type="entry name" value="VOC"/>
    <property type="match status" value="2"/>
</dbReference>
<feature type="binding site" evidence="12">
    <location>
        <position position="367"/>
    </location>
    <ligand>
        <name>Zn(2+)</name>
        <dbReference type="ChEBI" id="CHEBI:29105"/>
        <note>ligand shared between dimeric partners</note>
    </ligand>
</feature>
<keyword evidence="6" id="KW-0456">Lyase</keyword>
<evidence type="ECO:0000256" key="11">
    <source>
        <dbReference type="PIRSR" id="PIRSR604361-1"/>
    </source>
</evidence>
<dbReference type="EC" id="4.4.1.5" evidence="3"/>
<keyword evidence="5 12" id="KW-0862">Zinc</keyword>
<dbReference type="PANTHER" id="PTHR10374:SF30">
    <property type="entry name" value="LACTOYLGLUTATHIONE LYASE"/>
    <property type="match status" value="1"/>
</dbReference>
<keyword evidence="15" id="KW-1185">Reference proteome</keyword>
<dbReference type="NCBIfam" id="TIGR00068">
    <property type="entry name" value="glyox_I"/>
    <property type="match status" value="2"/>
</dbReference>
<dbReference type="OrthoDB" id="16820at2759"/>
<dbReference type="RefSeq" id="XP_013346990.1">
    <property type="nucleotide sequence ID" value="XM_013491536.1"/>
</dbReference>
<evidence type="ECO:0000256" key="7">
    <source>
        <dbReference type="ARBA" id="ARBA00030291"/>
    </source>
</evidence>
<dbReference type="InterPro" id="IPR029068">
    <property type="entry name" value="Glyas_Bleomycin-R_OHBP_Dase"/>
</dbReference>
<dbReference type="Pfam" id="PF00903">
    <property type="entry name" value="Glyoxalase"/>
    <property type="match status" value="2"/>
</dbReference>
<feature type="binding site" evidence="12">
    <location>
        <position position="321"/>
    </location>
    <ligand>
        <name>Zn(2+)</name>
        <dbReference type="ChEBI" id="CHEBI:29105"/>
        <note>ligand shared between dimeric partners</note>
    </ligand>
</feature>
<comment type="similarity">
    <text evidence="2">Belongs to the glyoxalase I family.</text>
</comment>
<feature type="domain" description="VOC" evidence="13">
    <location>
        <begin position="67"/>
        <end position="210"/>
    </location>
</feature>
<dbReference type="AlphaFoldDB" id="A0A074YW99"/>
<dbReference type="CDD" id="cd07233">
    <property type="entry name" value="GlxI_Zn"/>
    <property type="match status" value="2"/>
</dbReference>
<evidence type="ECO:0000256" key="6">
    <source>
        <dbReference type="ARBA" id="ARBA00023239"/>
    </source>
</evidence>
<evidence type="ECO:0000256" key="10">
    <source>
        <dbReference type="ARBA" id="ARBA00033298"/>
    </source>
</evidence>
<dbReference type="InterPro" id="IPR037523">
    <property type="entry name" value="VOC_core"/>
</dbReference>
<dbReference type="GO" id="GO:0004462">
    <property type="term" value="F:lactoylglutathione lyase activity"/>
    <property type="evidence" value="ECO:0007669"/>
    <property type="project" value="UniProtKB-EC"/>
</dbReference>
<feature type="binding site" evidence="12">
    <location>
        <position position="294"/>
    </location>
    <ligand>
        <name>Zn(2+)</name>
        <dbReference type="ChEBI" id="CHEBI:29105"/>
        <note>ligand shared between dimeric partners</note>
    </ligand>
</feature>
<name>A0A074YW99_AURSE</name>
<evidence type="ECO:0000313" key="14">
    <source>
        <dbReference type="EMBL" id="KEQ98452.1"/>
    </source>
</evidence>
<accession>A0A074YW99</accession>
<sequence length="380" mass="43290">MSIALAMVVAITKDVRGIISASSAIKKATRSLQKVMFRPIVQPFLTRRTFTSSRTLAAAMTDTSSYKFNHTMLRVKDPQRSVKFYELLGMKLINKLENPDASFDLYFMAYDDPKAANHGKHWTDREGLIELTHNYESGTEKDDNYTVNNGNGKENRGFGHVCISVDHIQDACKRISDAGYSFQKRLEDGRMRSIAFALDPDNYWVEIISQNPVSETEGKKSDVATYRMNHTMIRVKDAEKSLKFYQDVMGMTLQRTSEQKEAGFTLYFLSYGPKAPEQSANGVNPIADREGILELTWNHGSESDPNVKYHNGNDEPQGFGHTCVSVDDLDVACKRFDDMKVSWKKRLTDGRMKNVAFILDPDNYWIEVIQNEKLKNRASW</sequence>
<dbReference type="InterPro" id="IPR018146">
    <property type="entry name" value="Glyoxalase_1_CS"/>
</dbReference>
<evidence type="ECO:0000256" key="1">
    <source>
        <dbReference type="ARBA" id="ARBA00005008"/>
    </source>
</evidence>
<dbReference type="GO" id="GO:0046872">
    <property type="term" value="F:metal ion binding"/>
    <property type="evidence" value="ECO:0007669"/>
    <property type="project" value="UniProtKB-KW"/>
</dbReference>
<proteinExistence type="inferred from homology"/>